<name>A0AA36HND2_9DINO</name>
<protein>
    <recommendedName>
        <fullName evidence="9">Fucolectin tachylectin-4 pentraxin-1 domain-containing protein</fullName>
    </recommendedName>
</protein>
<evidence type="ECO:0000313" key="10">
    <source>
        <dbReference type="EMBL" id="CAJ1372308.1"/>
    </source>
</evidence>
<dbReference type="GO" id="GO:0010185">
    <property type="term" value="P:regulation of cellular defense response"/>
    <property type="evidence" value="ECO:0007669"/>
    <property type="project" value="UniProtKB-ARBA"/>
</dbReference>
<keyword evidence="6" id="KW-0106">Calcium</keyword>
<evidence type="ECO:0000256" key="3">
    <source>
        <dbReference type="ARBA" id="ARBA00011233"/>
    </source>
</evidence>
<keyword evidence="8" id="KW-0732">Signal</keyword>
<dbReference type="GO" id="GO:0046872">
    <property type="term" value="F:metal ion binding"/>
    <property type="evidence" value="ECO:0007669"/>
    <property type="project" value="UniProtKB-KW"/>
</dbReference>
<dbReference type="InterPro" id="IPR006585">
    <property type="entry name" value="FTP1"/>
</dbReference>
<dbReference type="SUPFAM" id="SSF49785">
    <property type="entry name" value="Galactose-binding domain-like"/>
    <property type="match status" value="1"/>
</dbReference>
<keyword evidence="4" id="KW-0479">Metal-binding</keyword>
<dbReference type="Gene3D" id="2.60.120.260">
    <property type="entry name" value="Galactose-binding domain-like"/>
    <property type="match status" value="1"/>
</dbReference>
<proteinExistence type="inferred from homology"/>
<gene>
    <name evidence="10" type="ORF">EVOR1521_LOCUS2417</name>
</gene>
<dbReference type="InterPro" id="IPR051941">
    <property type="entry name" value="BG_Antigen-Binding_Lectin"/>
</dbReference>
<evidence type="ECO:0000256" key="1">
    <source>
        <dbReference type="ARBA" id="ARBA00002219"/>
    </source>
</evidence>
<feature type="domain" description="Fucolectin tachylectin-4 pentraxin-1" evidence="9">
    <location>
        <begin position="408"/>
        <end position="538"/>
    </location>
</feature>
<keyword evidence="11" id="KW-1185">Reference proteome</keyword>
<dbReference type="GO" id="GO:0042806">
    <property type="term" value="F:fucose binding"/>
    <property type="evidence" value="ECO:0007669"/>
    <property type="project" value="UniProtKB-ARBA"/>
</dbReference>
<organism evidence="10 11">
    <name type="scientific">Effrenium voratum</name>
    <dbReference type="NCBI Taxonomy" id="2562239"/>
    <lineage>
        <taxon>Eukaryota</taxon>
        <taxon>Sar</taxon>
        <taxon>Alveolata</taxon>
        <taxon>Dinophyceae</taxon>
        <taxon>Suessiales</taxon>
        <taxon>Symbiodiniaceae</taxon>
        <taxon>Effrenium</taxon>
    </lineage>
</organism>
<evidence type="ECO:0000256" key="8">
    <source>
        <dbReference type="SAM" id="SignalP"/>
    </source>
</evidence>
<dbReference type="PANTHER" id="PTHR45713">
    <property type="entry name" value="FTP DOMAIN-CONTAINING PROTEIN"/>
    <property type="match status" value="1"/>
</dbReference>
<keyword evidence="5" id="KW-0430">Lectin</keyword>
<dbReference type="GO" id="GO:0001868">
    <property type="term" value="P:regulation of complement activation, lectin pathway"/>
    <property type="evidence" value="ECO:0007669"/>
    <property type="project" value="UniProtKB-ARBA"/>
</dbReference>
<evidence type="ECO:0000256" key="7">
    <source>
        <dbReference type="ARBA" id="ARBA00023157"/>
    </source>
</evidence>
<dbReference type="AlphaFoldDB" id="A0AA36HND2"/>
<dbReference type="InterPro" id="IPR008979">
    <property type="entry name" value="Galactose-bd-like_sf"/>
</dbReference>
<comment type="subunit">
    <text evidence="3">Homotrimer.</text>
</comment>
<dbReference type="Proteomes" id="UP001178507">
    <property type="component" value="Unassembled WGS sequence"/>
</dbReference>
<dbReference type="EMBL" id="CAUJNA010000126">
    <property type="protein sequence ID" value="CAJ1372308.1"/>
    <property type="molecule type" value="Genomic_DNA"/>
</dbReference>
<feature type="chain" id="PRO_5041366850" description="Fucolectin tachylectin-4 pentraxin-1 domain-containing protein" evidence="8">
    <location>
        <begin position="27"/>
        <end position="542"/>
    </location>
</feature>
<evidence type="ECO:0000313" key="11">
    <source>
        <dbReference type="Proteomes" id="UP001178507"/>
    </source>
</evidence>
<reference evidence="10" key="1">
    <citation type="submission" date="2023-08" db="EMBL/GenBank/DDBJ databases">
        <authorList>
            <person name="Chen Y."/>
            <person name="Shah S."/>
            <person name="Dougan E. K."/>
            <person name="Thang M."/>
            <person name="Chan C."/>
        </authorList>
    </citation>
    <scope>NUCLEOTIDE SEQUENCE</scope>
</reference>
<evidence type="ECO:0000259" key="9">
    <source>
        <dbReference type="SMART" id="SM00607"/>
    </source>
</evidence>
<evidence type="ECO:0000256" key="2">
    <source>
        <dbReference type="ARBA" id="ARBA00010147"/>
    </source>
</evidence>
<sequence length="542" mass="60320">MVKRWGLLRLLGVACVDLDYLEIGTADFDTLAQQLQTTEAKGLSVEPVEEHFLRLPSAASRWKLQAAIAEEDGEAELWKVRSEYMEPQCSAATVQKLGLPYCLPWWFRATASLHRPNALVETHLGPKLALDAQEVVKVPTLRYASLLQRYNVTSIHMLKVDTEGFDVFILKQVLRHGADTGHFPERLQFERNNLTDDQQLAPLFAELQASYDCWAPQLEDDVHCMRLGDVAPGQPVAAHGAGGWWRVQLPERLQVARVEIPDVPDLLEVRVGDHPEIWRNPRCHPLRCGLAGRYVAVIGADVQQVQVYAPRTSLGAFRLLLGRVCCHRGCGGSEPLFQGYEPRCEQRCRKDDSCRFFSTWSSLWCATYADCDEDLVAPAAVALGFSSPLAVGEAMTFGIAAKDLVPVPLSQARQSSEDWQGLASRAIDGNFEPHFLRGSCSHTKQESANTWWAARLAFPVAAVRVLGRWDCCHERWEGGWLLTVGQASNAADNPACAPRQRALAPGARRFVRCEGEGYLGLVLPSGEPLTICEIEAFAHFRW</sequence>
<dbReference type="PANTHER" id="PTHR45713:SF6">
    <property type="entry name" value="F5_8 TYPE C DOMAIN-CONTAINING PROTEIN"/>
    <property type="match status" value="1"/>
</dbReference>
<feature type="signal peptide" evidence="8">
    <location>
        <begin position="1"/>
        <end position="26"/>
    </location>
</feature>
<keyword evidence="7" id="KW-1015">Disulfide bond</keyword>
<dbReference type="InterPro" id="IPR029063">
    <property type="entry name" value="SAM-dependent_MTases_sf"/>
</dbReference>
<dbReference type="Gene3D" id="3.40.50.150">
    <property type="entry name" value="Vaccinia Virus protein VP39"/>
    <property type="match status" value="1"/>
</dbReference>
<comment type="caution">
    <text evidence="10">The sequence shown here is derived from an EMBL/GenBank/DDBJ whole genome shotgun (WGS) entry which is preliminary data.</text>
</comment>
<accession>A0AA36HND2</accession>
<evidence type="ECO:0000256" key="6">
    <source>
        <dbReference type="ARBA" id="ARBA00022837"/>
    </source>
</evidence>
<dbReference type="SMART" id="SM00607">
    <property type="entry name" value="FTP"/>
    <property type="match status" value="1"/>
</dbReference>
<comment type="function">
    <text evidence="1">Acts as a defensive agent. Recognizes blood group fucosylated oligosaccharides including A, B, H and Lewis B-type antigens. Does not recognize Lewis A antigen and has low affinity for monovalent haptens.</text>
</comment>
<evidence type="ECO:0000256" key="5">
    <source>
        <dbReference type="ARBA" id="ARBA00022734"/>
    </source>
</evidence>
<comment type="similarity">
    <text evidence="2">Belongs to the fucolectin family.</text>
</comment>
<evidence type="ECO:0000256" key="4">
    <source>
        <dbReference type="ARBA" id="ARBA00022723"/>
    </source>
</evidence>